<dbReference type="EMBL" id="JAFLNA010000017">
    <property type="protein sequence ID" value="MBO0134013.1"/>
    <property type="molecule type" value="Genomic_DNA"/>
</dbReference>
<evidence type="ECO:0000256" key="5">
    <source>
        <dbReference type="ARBA" id="ARBA00022840"/>
    </source>
</evidence>
<dbReference type="PANTHER" id="PTHR23090:SF9">
    <property type="entry name" value="GLUTAMINE-DEPENDENT NAD(+) SYNTHETASE"/>
    <property type="match status" value="1"/>
</dbReference>
<dbReference type="Proteomes" id="UP000664699">
    <property type="component" value="Unassembled WGS sequence"/>
</dbReference>
<evidence type="ECO:0000256" key="3">
    <source>
        <dbReference type="ARBA" id="ARBA00022598"/>
    </source>
</evidence>
<dbReference type="CDD" id="cd00553">
    <property type="entry name" value="NAD_synthase"/>
    <property type="match status" value="1"/>
</dbReference>
<dbReference type="NCBIfam" id="TIGR00552">
    <property type="entry name" value="nadE"/>
    <property type="match status" value="1"/>
</dbReference>
<feature type="region of interest" description="Disordered" evidence="10">
    <location>
        <begin position="652"/>
        <end position="674"/>
    </location>
</feature>
<feature type="binding site" evidence="7">
    <location>
        <position position="650"/>
    </location>
    <ligand>
        <name>deamido-NAD(+)</name>
        <dbReference type="ChEBI" id="CHEBI:58437"/>
        <note>ligand shared between two neighboring subunits</note>
    </ligand>
</feature>
<dbReference type="InterPro" id="IPR041856">
    <property type="entry name" value="NAD+_synth_C"/>
</dbReference>
<dbReference type="Gene3D" id="1.10.10.1140">
    <property type="entry name" value="Glutamine-dependent NAD+ synthetase, C-terminal domain"/>
    <property type="match status" value="1"/>
</dbReference>
<dbReference type="PROSITE" id="PS50263">
    <property type="entry name" value="CN_HYDROLASE"/>
    <property type="match status" value="1"/>
</dbReference>
<keyword evidence="13" id="KW-1185">Reference proteome</keyword>
<evidence type="ECO:0000256" key="10">
    <source>
        <dbReference type="SAM" id="MobiDB-lite"/>
    </source>
</evidence>
<feature type="binding site" evidence="7">
    <location>
        <position position="499"/>
    </location>
    <ligand>
        <name>deamido-NAD(+)</name>
        <dbReference type="ChEBI" id="CHEBI:58437"/>
        <note>ligand shared between two neighboring subunits</note>
    </ligand>
</feature>
<evidence type="ECO:0000313" key="12">
    <source>
        <dbReference type="EMBL" id="MBO0134013.1"/>
    </source>
</evidence>
<evidence type="ECO:0000256" key="7">
    <source>
        <dbReference type="HAMAP-Rule" id="MF_02090"/>
    </source>
</evidence>
<dbReference type="InterPro" id="IPR003010">
    <property type="entry name" value="C-N_Hydrolase"/>
</dbReference>
<feature type="binding site" evidence="7">
    <location>
        <begin position="380"/>
        <end position="387"/>
    </location>
    <ligand>
        <name>ATP</name>
        <dbReference type="ChEBI" id="CHEBI:30616"/>
    </ligand>
</feature>
<reference evidence="12 13" key="1">
    <citation type="submission" date="2021-03" db="EMBL/GenBank/DDBJ databases">
        <title>Whole genome sequence of Agrobacterium sp. strain Rnr.</title>
        <authorList>
            <person name="Mafakheri H."/>
            <person name="Taghavi S.M."/>
            <person name="Nemanja K."/>
            <person name="Osdaghi E."/>
        </authorList>
    </citation>
    <scope>NUCLEOTIDE SEQUENCE [LARGE SCALE GENOMIC DNA]</scope>
    <source>
        <strain evidence="12 13">Rnr</strain>
    </source>
</reference>
<dbReference type="PIRSF" id="PIRSF006630">
    <property type="entry name" value="NADS_GAT"/>
    <property type="match status" value="1"/>
</dbReference>
<feature type="binding site" evidence="7">
    <location>
        <position position="494"/>
    </location>
    <ligand>
        <name>ATP</name>
        <dbReference type="ChEBI" id="CHEBI:30616"/>
    </ligand>
</feature>
<comment type="similarity">
    <text evidence="2 7 8">In the C-terminal section; belongs to the NAD synthetase family.</text>
</comment>
<dbReference type="Pfam" id="PF00795">
    <property type="entry name" value="CN_hydrolase"/>
    <property type="match status" value="1"/>
</dbReference>
<feature type="domain" description="CN hydrolase" evidence="11">
    <location>
        <begin position="26"/>
        <end position="292"/>
    </location>
</feature>
<feature type="active site" description="Proton acceptor; for glutaminase activity" evidence="7">
    <location>
        <position position="66"/>
    </location>
</feature>
<dbReference type="InterPro" id="IPR003694">
    <property type="entry name" value="NAD_synthase"/>
</dbReference>
<name>A0ABS3EQ50_9HYPH</name>
<evidence type="ECO:0000256" key="8">
    <source>
        <dbReference type="PIRNR" id="PIRNR006630"/>
    </source>
</evidence>
<comment type="similarity">
    <text evidence="9">Belongs to the NAD synthetase family.</text>
</comment>
<feature type="binding site" evidence="7">
    <location>
        <begin position="504"/>
        <end position="507"/>
    </location>
    <ligand>
        <name>deamido-NAD(+)</name>
        <dbReference type="ChEBI" id="CHEBI:58437"/>
        <note>ligand shared between two neighboring subunits</note>
    </ligand>
</feature>
<evidence type="ECO:0000256" key="9">
    <source>
        <dbReference type="RuleBase" id="RU003811"/>
    </source>
</evidence>
<evidence type="ECO:0000256" key="2">
    <source>
        <dbReference type="ARBA" id="ARBA00007145"/>
    </source>
</evidence>
<feature type="binding site" evidence="7">
    <location>
        <position position="219"/>
    </location>
    <ligand>
        <name>L-glutamine</name>
        <dbReference type="ChEBI" id="CHEBI:58359"/>
    </ligand>
</feature>
<organism evidence="12 13">
    <name type="scientific">Agrobacterium burrii</name>
    <dbReference type="NCBI Taxonomy" id="2815339"/>
    <lineage>
        <taxon>Bacteria</taxon>
        <taxon>Pseudomonadati</taxon>
        <taxon>Pseudomonadota</taxon>
        <taxon>Alphaproteobacteria</taxon>
        <taxon>Hyphomicrobiales</taxon>
        <taxon>Rhizobiaceae</taxon>
        <taxon>Rhizobium/Agrobacterium group</taxon>
        <taxon>Agrobacterium</taxon>
        <taxon>Agrobacterium tumefaciens complex</taxon>
    </lineage>
</organism>
<keyword evidence="5 7" id="KW-0067">ATP-binding</keyword>
<feature type="binding site" evidence="7">
    <location>
        <position position="225"/>
    </location>
    <ligand>
        <name>L-glutamine</name>
        <dbReference type="ChEBI" id="CHEBI:58359"/>
    </ligand>
</feature>
<evidence type="ECO:0000313" key="13">
    <source>
        <dbReference type="Proteomes" id="UP000664699"/>
    </source>
</evidence>
<dbReference type="InterPro" id="IPR022310">
    <property type="entry name" value="NAD/GMP_synthase"/>
</dbReference>
<dbReference type="CDD" id="cd07570">
    <property type="entry name" value="GAT_Gln-NAD-synth"/>
    <property type="match status" value="1"/>
</dbReference>
<dbReference type="InterPro" id="IPR036526">
    <property type="entry name" value="C-N_Hydrolase_sf"/>
</dbReference>
<evidence type="ECO:0000256" key="4">
    <source>
        <dbReference type="ARBA" id="ARBA00022741"/>
    </source>
</evidence>
<evidence type="ECO:0000256" key="1">
    <source>
        <dbReference type="ARBA" id="ARBA00005188"/>
    </source>
</evidence>
<dbReference type="NCBIfam" id="NF002730">
    <property type="entry name" value="PRK02628.1"/>
    <property type="match status" value="1"/>
</dbReference>
<evidence type="ECO:0000259" key="11">
    <source>
        <dbReference type="PROSITE" id="PS50263"/>
    </source>
</evidence>
<keyword evidence="4 7" id="KW-0547">Nucleotide-binding</keyword>
<dbReference type="Pfam" id="PF02540">
    <property type="entry name" value="NAD_synthase"/>
    <property type="match status" value="1"/>
</dbReference>
<proteinExistence type="inferred from homology"/>
<dbReference type="SUPFAM" id="SSF56317">
    <property type="entry name" value="Carbon-nitrogen hydrolase"/>
    <property type="match status" value="1"/>
</dbReference>
<feature type="active site" description="Nucleophile; for glutaminase activity" evidence="7">
    <location>
        <position position="192"/>
    </location>
</feature>
<dbReference type="Gene3D" id="3.60.110.10">
    <property type="entry name" value="Carbon-nitrogen hydrolase"/>
    <property type="match status" value="1"/>
</dbReference>
<dbReference type="GO" id="GO:0008795">
    <property type="term" value="F:NAD+ synthase activity"/>
    <property type="evidence" value="ECO:0007669"/>
    <property type="project" value="UniProtKB-EC"/>
</dbReference>
<evidence type="ECO:0000256" key="6">
    <source>
        <dbReference type="ARBA" id="ARBA00023027"/>
    </source>
</evidence>
<sequence>MQVKTMIRNKQVTSATFTSAYAQGFLRCAVASHLVTPASPLANAAATTPLLETADEQSVGLLVLPELGLTGYAIDDLLHQQTLLDETESALELLRKRTETLMPVVLVGMPVRWQGHLLNCAVVLHRGRLLGIVPKTYLPNYREFYEARHFASGAIVEKGAVIEMLGTEVPIGTDLLFTAQDIENFVLAIEICEDVWVPTPPSSMAALAGATVIANLSASNAIIGKSAERHALCRVQSARCNAAYLYSAAGFGESTTDLAWDGHAMVYEAGTLLAESERFSTSAGMIVTDVDLELLAAERLRNGSLVANRRDLAPKAYRHIRFHLQPPANDIGLRRKVARFPFVPDDKGQLDVLCEEAFQIQSQGLARRLKASNIERVVIGVSGGLDSSHALLVALHAMDLLKLPRSNVLAWTLPAFATSNTTKSNAWRLMRALGVTADEIDVGPASMQMLRDIGHPAAEGEKVYDITFENVQAGARTSLLFRLANRHNAIVLGTGDLSELALGWATYGVGDHMSHYNVNCSVPKTLIQHLIRWVAARGLYGEEASAVLRNILSTEISPELVPGDADAPSQRTEDFVGPYALQDFNLFYTVRYGLRPSKLAFLAWHAWRNVKTGSWPPDFADADRRDYDLETVRSWLRVFIRRFFQTSQFKRSAVPNGPKTSSGGSLSPRGDWRMPSDASADAWLRELDLALAPPPKN</sequence>
<dbReference type="HAMAP" id="MF_02090">
    <property type="entry name" value="NadE_glutamine_dep"/>
    <property type="match status" value="1"/>
</dbReference>
<comment type="function">
    <text evidence="7">Catalyzes the ATP-dependent amidation of deamido-NAD to form NAD. Uses L-glutamine as a nitrogen source.</text>
</comment>
<keyword evidence="6 7" id="KW-0520">NAD</keyword>
<dbReference type="PANTHER" id="PTHR23090">
    <property type="entry name" value="NH 3 /GLUTAMINE-DEPENDENT NAD + SYNTHETASE"/>
    <property type="match status" value="1"/>
</dbReference>
<dbReference type="InterPro" id="IPR014729">
    <property type="entry name" value="Rossmann-like_a/b/a_fold"/>
</dbReference>
<keyword evidence="3 7" id="KW-0436">Ligase</keyword>
<accession>A0ABS3EQ50</accession>
<feature type="active site" description="For glutaminase activity" evidence="7">
    <location>
        <position position="135"/>
    </location>
</feature>
<dbReference type="SUPFAM" id="SSF52402">
    <property type="entry name" value="Adenine nucleotide alpha hydrolases-like"/>
    <property type="match status" value="1"/>
</dbReference>
<protein>
    <recommendedName>
        <fullName evidence="7 8">Glutamine-dependent NAD(+) synthetase</fullName>
        <ecNumber evidence="7 8">6.3.5.1</ecNumber>
    </recommendedName>
    <alternativeName>
        <fullName evidence="7 8">NAD(+) synthase [glutamine-hydrolyzing]</fullName>
    </alternativeName>
</protein>
<dbReference type="InterPro" id="IPR014445">
    <property type="entry name" value="Gln-dep_NAD_synthase"/>
</dbReference>
<comment type="pathway">
    <text evidence="1 7 8">Cofactor biosynthesis; NAD(+) biosynthesis; NAD(+) from deamido-NAD(+) (L-Gln route): step 1/1.</text>
</comment>
<comment type="catalytic activity">
    <reaction evidence="7 8">
        <text>deamido-NAD(+) + L-glutamine + ATP + H2O = L-glutamate + AMP + diphosphate + NAD(+) + H(+)</text>
        <dbReference type="Rhea" id="RHEA:24384"/>
        <dbReference type="ChEBI" id="CHEBI:15377"/>
        <dbReference type="ChEBI" id="CHEBI:15378"/>
        <dbReference type="ChEBI" id="CHEBI:29985"/>
        <dbReference type="ChEBI" id="CHEBI:30616"/>
        <dbReference type="ChEBI" id="CHEBI:33019"/>
        <dbReference type="ChEBI" id="CHEBI:57540"/>
        <dbReference type="ChEBI" id="CHEBI:58359"/>
        <dbReference type="ChEBI" id="CHEBI:58437"/>
        <dbReference type="ChEBI" id="CHEBI:456215"/>
        <dbReference type="EC" id="6.3.5.1"/>
    </reaction>
</comment>
<comment type="caution">
    <text evidence="12">The sequence shown here is derived from an EMBL/GenBank/DDBJ whole genome shotgun (WGS) entry which is preliminary data.</text>
</comment>
<feature type="binding site" evidence="7">
    <location>
        <position position="141"/>
    </location>
    <ligand>
        <name>L-glutamine</name>
        <dbReference type="ChEBI" id="CHEBI:58359"/>
    </ligand>
</feature>
<feature type="binding site" evidence="7">
    <location>
        <position position="470"/>
    </location>
    <ligand>
        <name>deamido-NAD(+)</name>
        <dbReference type="ChEBI" id="CHEBI:58437"/>
        <note>ligand shared between two neighboring subunits</note>
    </ligand>
</feature>
<dbReference type="EC" id="6.3.5.1" evidence="7 8"/>
<gene>
    <name evidence="7" type="primary">nadE</name>
    <name evidence="12" type="ORF">JZX89_25035</name>
</gene>
<dbReference type="Gene3D" id="3.40.50.620">
    <property type="entry name" value="HUPs"/>
    <property type="match status" value="1"/>
</dbReference>